<comment type="caution">
    <text evidence="1">The sequence shown here is derived from an EMBL/GenBank/DDBJ whole genome shotgun (WGS) entry which is preliminary data.</text>
</comment>
<dbReference type="Proteomes" id="UP000319908">
    <property type="component" value="Unassembled WGS sequence"/>
</dbReference>
<dbReference type="EMBL" id="SJPU01000003">
    <property type="protein sequence ID" value="TWU10503.1"/>
    <property type="molecule type" value="Genomic_DNA"/>
</dbReference>
<proteinExistence type="predicted"/>
<protein>
    <submittedName>
        <fullName evidence="1">Uncharacterized protein</fullName>
    </submittedName>
</protein>
<evidence type="ECO:0000313" key="1">
    <source>
        <dbReference type="EMBL" id="TWU10503.1"/>
    </source>
</evidence>
<dbReference type="AlphaFoldDB" id="A0A5C6BEF2"/>
<gene>
    <name evidence="1" type="ORF">Poly21_44070</name>
</gene>
<keyword evidence="2" id="KW-1185">Reference proteome</keyword>
<organism evidence="1 2">
    <name type="scientific">Allorhodopirellula heiligendammensis</name>
    <dbReference type="NCBI Taxonomy" id="2714739"/>
    <lineage>
        <taxon>Bacteria</taxon>
        <taxon>Pseudomonadati</taxon>
        <taxon>Planctomycetota</taxon>
        <taxon>Planctomycetia</taxon>
        <taxon>Pirellulales</taxon>
        <taxon>Pirellulaceae</taxon>
        <taxon>Allorhodopirellula</taxon>
    </lineage>
</organism>
<name>A0A5C6BEF2_9BACT</name>
<sequence>MGTSGRQSLDCTYESLNAHLPHLSAIKRLNILNNQNKPPSRWAHSAVIAPLKNFLGERY</sequence>
<evidence type="ECO:0000313" key="2">
    <source>
        <dbReference type="Proteomes" id="UP000319908"/>
    </source>
</evidence>
<accession>A0A5C6BEF2</accession>
<reference evidence="1 2" key="1">
    <citation type="journal article" date="2020" name="Antonie Van Leeuwenhoek">
        <title>Rhodopirellula heiligendammensis sp. nov., Rhodopirellula pilleata sp. nov., and Rhodopirellula solitaria sp. nov. isolated from natural or artificial marine surfaces in Northern Germany and California, USA, and emended description of the genus Rhodopirellula.</title>
        <authorList>
            <person name="Kallscheuer N."/>
            <person name="Wiegand S."/>
            <person name="Jogler M."/>
            <person name="Boedeker C."/>
            <person name="Peeters S.H."/>
            <person name="Rast P."/>
            <person name="Heuer A."/>
            <person name="Jetten M.S.M."/>
            <person name="Rohde M."/>
            <person name="Jogler C."/>
        </authorList>
    </citation>
    <scope>NUCLEOTIDE SEQUENCE [LARGE SCALE GENOMIC DNA]</scope>
    <source>
        <strain evidence="1 2">Poly21</strain>
    </source>
</reference>